<dbReference type="GO" id="GO:0006355">
    <property type="term" value="P:regulation of DNA-templated transcription"/>
    <property type="evidence" value="ECO:0007669"/>
    <property type="project" value="InterPro"/>
</dbReference>
<organism evidence="2 3">
    <name type="scientific">Bos mutus</name>
    <name type="common">wild yak</name>
    <dbReference type="NCBI Taxonomy" id="72004"/>
    <lineage>
        <taxon>Eukaryota</taxon>
        <taxon>Metazoa</taxon>
        <taxon>Chordata</taxon>
        <taxon>Craniata</taxon>
        <taxon>Vertebrata</taxon>
        <taxon>Euteleostomi</taxon>
        <taxon>Mammalia</taxon>
        <taxon>Eutheria</taxon>
        <taxon>Laurasiatheria</taxon>
        <taxon>Artiodactyla</taxon>
        <taxon>Ruminantia</taxon>
        <taxon>Pecora</taxon>
        <taxon>Bovidae</taxon>
        <taxon>Bovinae</taxon>
        <taxon>Bos</taxon>
    </lineage>
</organism>
<proteinExistence type="predicted"/>
<accession>A0A6B0RW69</accession>
<dbReference type="SUPFAM" id="SSF109640">
    <property type="entry name" value="KRAB domain (Kruppel-associated box)"/>
    <property type="match status" value="1"/>
</dbReference>
<dbReference type="PROSITE" id="PS50805">
    <property type="entry name" value="KRAB"/>
    <property type="match status" value="1"/>
</dbReference>
<name>A0A6B0RW69_9CETA</name>
<feature type="domain" description="KRAB" evidence="1">
    <location>
        <begin position="1"/>
        <end position="69"/>
    </location>
</feature>
<dbReference type="Proteomes" id="UP000322234">
    <property type="component" value="Unassembled WGS sequence"/>
</dbReference>
<dbReference type="Gene3D" id="6.10.140.140">
    <property type="match status" value="1"/>
</dbReference>
<dbReference type="Pfam" id="PF01352">
    <property type="entry name" value="KRAB"/>
    <property type="match status" value="1"/>
</dbReference>
<evidence type="ECO:0000313" key="3">
    <source>
        <dbReference type="Proteomes" id="UP000322234"/>
    </source>
</evidence>
<comment type="caution">
    <text evidence="2">The sequence shown here is derived from an EMBL/GenBank/DDBJ whole genome shotgun (WGS) entry which is preliminary data.</text>
</comment>
<evidence type="ECO:0000313" key="2">
    <source>
        <dbReference type="EMBL" id="MXQ93027.1"/>
    </source>
</evidence>
<protein>
    <recommendedName>
        <fullName evidence="1">KRAB domain-containing protein</fullName>
    </recommendedName>
</protein>
<dbReference type="InterPro" id="IPR001909">
    <property type="entry name" value="KRAB"/>
</dbReference>
<reference evidence="2" key="1">
    <citation type="submission" date="2019-10" db="EMBL/GenBank/DDBJ databases">
        <title>The sequence and de novo assembly of the wild yak genome.</title>
        <authorList>
            <person name="Liu Y."/>
        </authorList>
    </citation>
    <scope>NUCLEOTIDE SEQUENCE [LARGE SCALE GENOMIC DNA]</scope>
    <source>
        <strain evidence="2">WY2019</strain>
    </source>
</reference>
<keyword evidence="3" id="KW-1185">Reference proteome</keyword>
<sequence length="95" mass="10606">MDFTSENWEQLGQGQGDLFWDTALDNYWNLFLLNPPGPNLTFHPDGGEKLEALVKESPESTDTAREGQGQLGSHSFSVVRQHIINQQFSILISSA</sequence>
<evidence type="ECO:0000259" key="1">
    <source>
        <dbReference type="PROSITE" id="PS50805"/>
    </source>
</evidence>
<dbReference type="AlphaFoldDB" id="A0A6B0RW69"/>
<gene>
    <name evidence="2" type="ORF">E5288_WYG017634</name>
</gene>
<dbReference type="EMBL" id="VBQZ03000089">
    <property type="protein sequence ID" value="MXQ93027.1"/>
    <property type="molecule type" value="Genomic_DNA"/>
</dbReference>
<dbReference type="InterPro" id="IPR036051">
    <property type="entry name" value="KRAB_dom_sf"/>
</dbReference>